<reference evidence="11" key="2">
    <citation type="submission" date="2020-11" db="EMBL/GenBank/DDBJ databases">
        <authorList>
            <person name="McCartney M.A."/>
            <person name="Auch B."/>
            <person name="Kono T."/>
            <person name="Mallez S."/>
            <person name="Becker A."/>
            <person name="Gohl D.M."/>
            <person name="Silverstein K.A.T."/>
            <person name="Koren S."/>
            <person name="Bechman K.B."/>
            <person name="Herman A."/>
            <person name="Abrahante J.E."/>
            <person name="Garbe J."/>
        </authorList>
    </citation>
    <scope>NUCLEOTIDE SEQUENCE</scope>
    <source>
        <strain evidence="11">Duluth1</strain>
        <tissue evidence="11">Whole animal</tissue>
    </source>
</reference>
<evidence type="ECO:0000313" key="12">
    <source>
        <dbReference type="Proteomes" id="UP000828390"/>
    </source>
</evidence>
<comment type="similarity">
    <text evidence="7">Belongs to the argonaute family. Piwi subfamily.</text>
</comment>
<feature type="region of interest" description="Disordered" evidence="8">
    <location>
        <begin position="1"/>
        <end position="94"/>
    </location>
</feature>
<evidence type="ECO:0000256" key="8">
    <source>
        <dbReference type="SAM" id="MobiDB-lite"/>
    </source>
</evidence>
<evidence type="ECO:0000259" key="10">
    <source>
        <dbReference type="PROSITE" id="PS50822"/>
    </source>
</evidence>
<dbReference type="PANTHER" id="PTHR22891">
    <property type="entry name" value="EUKARYOTIC TRANSLATION INITIATION FACTOR 2C"/>
    <property type="match status" value="1"/>
</dbReference>
<feature type="compositionally biased region" description="Basic and acidic residues" evidence="8">
    <location>
        <begin position="150"/>
        <end position="170"/>
    </location>
</feature>
<dbReference type="CDD" id="cd04658">
    <property type="entry name" value="Piwi_piwi-like_Euk"/>
    <property type="match status" value="1"/>
</dbReference>
<evidence type="ECO:0000256" key="7">
    <source>
        <dbReference type="ARBA" id="ARBA00038291"/>
    </source>
</evidence>
<evidence type="ECO:0000256" key="1">
    <source>
        <dbReference type="ARBA" id="ARBA00004496"/>
    </source>
</evidence>
<dbReference type="InterPro" id="IPR012337">
    <property type="entry name" value="RNaseH-like_sf"/>
</dbReference>
<dbReference type="InterPro" id="IPR003100">
    <property type="entry name" value="PAZ_dom"/>
</dbReference>
<comment type="subcellular location">
    <subcellularLocation>
        <location evidence="1">Cytoplasm</location>
    </subcellularLocation>
</comment>
<dbReference type="EMBL" id="JAIWYP010000007">
    <property type="protein sequence ID" value="KAH3796491.1"/>
    <property type="molecule type" value="Genomic_DNA"/>
</dbReference>
<feature type="domain" description="Piwi" evidence="10">
    <location>
        <begin position="622"/>
        <end position="915"/>
    </location>
</feature>
<keyword evidence="12" id="KW-1185">Reference proteome</keyword>
<dbReference type="InterPro" id="IPR003165">
    <property type="entry name" value="Piwi"/>
</dbReference>
<dbReference type="PROSITE" id="PS50822">
    <property type="entry name" value="PIWI"/>
    <property type="match status" value="1"/>
</dbReference>
<dbReference type="InterPro" id="IPR036397">
    <property type="entry name" value="RNaseH_sf"/>
</dbReference>
<dbReference type="Pfam" id="PF23278">
    <property type="entry name" value="Piwi_N"/>
    <property type="match status" value="1"/>
</dbReference>
<dbReference type="FunFam" id="2.170.260.10:FF:000003">
    <property type="entry name" value="Piwi-like RNA-mediated gene silencing 2"/>
    <property type="match status" value="1"/>
</dbReference>
<dbReference type="FunFam" id="3.30.420.10:FF:000014">
    <property type="entry name" value="Piwi-like RNA-mediated gene silencing 1"/>
    <property type="match status" value="1"/>
</dbReference>
<gene>
    <name evidence="11" type="ORF">DPMN_150059</name>
</gene>
<dbReference type="GO" id="GO:0003723">
    <property type="term" value="F:RNA binding"/>
    <property type="evidence" value="ECO:0007669"/>
    <property type="project" value="UniProtKB-KW"/>
</dbReference>
<comment type="caution">
    <text evidence="11">The sequence shown here is derived from an EMBL/GenBank/DDBJ whole genome shotgun (WGS) entry which is preliminary data.</text>
</comment>
<sequence length="929" mass="105097">MEVRDASKYRARHLSVSRKQMTGRARGKARGRARGTADEPAQRPGEAVEPTQLPPAAYAAPVYTDNGHGGQPQASGRAAYRGGAREPRPGTAGVDIYTRAPAEEMAQLRLGGGGPEVGEGRPPPGMAGVDIYNRSPAEAGGGRGGGVGEGRPDRRRRFEEPSTRPAHVTDKSGTSGQPIPLKANYFRLEQAPDWHLYQYHVDFKPDVDSKRLRIGLLYSHEELLGPTKAFDGMTLYLPHRLQNTVTEVVSERKTDGTVVQVIIKLTNELPPNSPQCIQVYNIIFRRVLAMIEMKQIGRNYYNPAQKVDIPQHKLTVMPGFITSILQYESNVLLSCDISHKILRSDTVLDIMYDLYNRLGDRFYDECTRRLVGSIVLTTYNNKTYRVDDIMWDIHPTDTFELKDKSRISYKDYYQKNYGKTISDDKQPLLASKPKPKDIRRGQKEIMYFVPELCTLTGLSEEVRADFNVMKDVAVHTRVAPNNREKTLTDFIKQINTNGGVREYMGGWNLHFADSPVTINARVMPQEKIFQQDCQLQYRQEEADWSRDMRGKRLITPVNLQNWVVIYFRRNEQQAQEFVQTLSRVGPPMGMMIAGPIPVELSDDRNDSYLSAIRQNLTPQTQMVMCIVPTNKKDRYDAIKKLCCVEHPVPSQVIVSRTLSKKQMMMSVATKVAIQLNCKMGGEIWSLEIPLKNMMVVGIDTYHDSAKKGRSVGGVIASMNPALTRYYSRCTFQHTFQELQDGLKVCFKGALEKYHEVNKCLPERIVVYRDGVGDGQLSAVYDHELPQMLEAFKAVGGHNYTPRVAMVIVKKRINSRFFARAGQGVGNPPPGTVIDNTVTKPEWYDFFVVSQSVRQGTVTPTHYNIIHDTTVLKPDHMQRLTYKLCHLYYNWPGTIRVPAPCQYAHKLAFLVGQSIHRDPAIELSDKLYFL</sequence>
<accession>A0A9D4J1P3</accession>
<evidence type="ECO:0000256" key="2">
    <source>
        <dbReference type="ARBA" id="ARBA00022473"/>
    </source>
</evidence>
<dbReference type="Pfam" id="PF02171">
    <property type="entry name" value="Piwi"/>
    <property type="match status" value="1"/>
</dbReference>
<dbReference type="Gene3D" id="3.40.50.2300">
    <property type="match status" value="1"/>
</dbReference>
<dbReference type="PROSITE" id="PS50821">
    <property type="entry name" value="PAZ"/>
    <property type="match status" value="1"/>
</dbReference>
<keyword evidence="3" id="KW-0963">Cytoplasm</keyword>
<dbReference type="Gene3D" id="2.170.260.10">
    <property type="entry name" value="paz domain"/>
    <property type="match status" value="1"/>
</dbReference>
<evidence type="ECO:0008006" key="13">
    <source>
        <dbReference type="Google" id="ProtNLM"/>
    </source>
</evidence>
<dbReference type="Proteomes" id="UP000828390">
    <property type="component" value="Unassembled WGS sequence"/>
</dbReference>
<feature type="region of interest" description="Disordered" evidence="8">
    <location>
        <begin position="111"/>
        <end position="178"/>
    </location>
</feature>
<keyword evidence="4" id="KW-0221">Differentiation</keyword>
<dbReference type="Gene3D" id="3.30.420.10">
    <property type="entry name" value="Ribonuclease H-like superfamily/Ribonuclease H"/>
    <property type="match status" value="1"/>
</dbReference>
<evidence type="ECO:0000256" key="4">
    <source>
        <dbReference type="ARBA" id="ARBA00022782"/>
    </source>
</evidence>
<dbReference type="AlphaFoldDB" id="A0A9D4J1P3"/>
<dbReference type="CDD" id="cd02845">
    <property type="entry name" value="PAZ_piwi_like"/>
    <property type="match status" value="1"/>
</dbReference>
<dbReference type="GO" id="GO:0030154">
    <property type="term" value="P:cell differentiation"/>
    <property type="evidence" value="ECO:0007669"/>
    <property type="project" value="UniProtKB-KW"/>
</dbReference>
<feature type="domain" description="PAZ" evidence="9">
    <location>
        <begin position="346"/>
        <end position="457"/>
    </location>
</feature>
<evidence type="ECO:0000256" key="3">
    <source>
        <dbReference type="ARBA" id="ARBA00022490"/>
    </source>
</evidence>
<dbReference type="SUPFAM" id="SSF101690">
    <property type="entry name" value="PAZ domain"/>
    <property type="match status" value="1"/>
</dbReference>
<proteinExistence type="inferred from homology"/>
<dbReference type="GO" id="GO:0031047">
    <property type="term" value="P:regulatory ncRNA-mediated gene silencing"/>
    <property type="evidence" value="ECO:0007669"/>
    <property type="project" value="UniProtKB-KW"/>
</dbReference>
<evidence type="ECO:0000313" key="11">
    <source>
        <dbReference type="EMBL" id="KAH3796491.1"/>
    </source>
</evidence>
<dbReference type="SMART" id="SM00950">
    <property type="entry name" value="Piwi"/>
    <property type="match status" value="1"/>
</dbReference>
<organism evidence="11 12">
    <name type="scientific">Dreissena polymorpha</name>
    <name type="common">Zebra mussel</name>
    <name type="synonym">Mytilus polymorpha</name>
    <dbReference type="NCBI Taxonomy" id="45954"/>
    <lineage>
        <taxon>Eukaryota</taxon>
        <taxon>Metazoa</taxon>
        <taxon>Spiralia</taxon>
        <taxon>Lophotrochozoa</taxon>
        <taxon>Mollusca</taxon>
        <taxon>Bivalvia</taxon>
        <taxon>Autobranchia</taxon>
        <taxon>Heteroconchia</taxon>
        <taxon>Euheterodonta</taxon>
        <taxon>Imparidentia</taxon>
        <taxon>Neoheterodontei</taxon>
        <taxon>Myida</taxon>
        <taxon>Dreissenoidea</taxon>
        <taxon>Dreissenidae</taxon>
        <taxon>Dreissena</taxon>
    </lineage>
</organism>
<keyword evidence="2" id="KW-0217">Developmental protein</keyword>
<reference evidence="11" key="1">
    <citation type="journal article" date="2019" name="bioRxiv">
        <title>The Genome of the Zebra Mussel, Dreissena polymorpha: A Resource for Invasive Species Research.</title>
        <authorList>
            <person name="McCartney M.A."/>
            <person name="Auch B."/>
            <person name="Kono T."/>
            <person name="Mallez S."/>
            <person name="Zhang Y."/>
            <person name="Obille A."/>
            <person name="Becker A."/>
            <person name="Abrahante J.E."/>
            <person name="Garbe J."/>
            <person name="Badalamenti J.P."/>
            <person name="Herman A."/>
            <person name="Mangelson H."/>
            <person name="Liachko I."/>
            <person name="Sullivan S."/>
            <person name="Sone E.D."/>
            <person name="Koren S."/>
            <person name="Silverstein K.A.T."/>
            <person name="Beckman K.B."/>
            <person name="Gohl D.M."/>
        </authorList>
    </citation>
    <scope>NUCLEOTIDE SEQUENCE</scope>
    <source>
        <strain evidence="11">Duluth1</strain>
        <tissue evidence="11">Whole animal</tissue>
    </source>
</reference>
<protein>
    <recommendedName>
        <fullName evidence="13">Piwi</fullName>
    </recommendedName>
</protein>
<keyword evidence="6" id="KW-0943">RNA-mediated gene silencing</keyword>
<name>A0A9D4J1P3_DREPO</name>
<feature type="compositionally biased region" description="Gly residues" evidence="8">
    <location>
        <begin position="139"/>
        <end position="149"/>
    </location>
</feature>
<evidence type="ECO:0000256" key="5">
    <source>
        <dbReference type="ARBA" id="ARBA00022884"/>
    </source>
</evidence>
<dbReference type="Pfam" id="PF02170">
    <property type="entry name" value="PAZ"/>
    <property type="match status" value="1"/>
</dbReference>
<evidence type="ECO:0000259" key="9">
    <source>
        <dbReference type="PROSITE" id="PS50821"/>
    </source>
</evidence>
<dbReference type="SMART" id="SM00949">
    <property type="entry name" value="PAZ"/>
    <property type="match status" value="1"/>
</dbReference>
<keyword evidence="5" id="KW-0694">RNA-binding</keyword>
<dbReference type="SUPFAM" id="SSF53098">
    <property type="entry name" value="Ribonuclease H-like"/>
    <property type="match status" value="1"/>
</dbReference>
<evidence type="ECO:0000256" key="6">
    <source>
        <dbReference type="ARBA" id="ARBA00023158"/>
    </source>
</evidence>
<dbReference type="GO" id="GO:0005737">
    <property type="term" value="C:cytoplasm"/>
    <property type="evidence" value="ECO:0007669"/>
    <property type="project" value="UniProtKB-SubCell"/>
</dbReference>
<dbReference type="InterPro" id="IPR036085">
    <property type="entry name" value="PAZ_dom_sf"/>
</dbReference>